<feature type="transmembrane region" description="Helical" evidence="10">
    <location>
        <begin position="418"/>
        <end position="438"/>
    </location>
</feature>
<evidence type="ECO:0000256" key="8">
    <source>
        <dbReference type="ARBA" id="ARBA00023136"/>
    </source>
</evidence>
<keyword evidence="8 10" id="KW-0472">Membrane</keyword>
<sequence length="442" mass="45813">MSDAPVFNMFTSGPLLPLFLRTAAPIILVMGVNGAFAVVDAYFLGVYVGARAVIAVTLMFPLYMMLVALSTLVSNGFSALYAQALGAGDGPRAHALLGSALQLALVVSFVLMGLFVLFGAPMAIRVAAGDVGLADTGHLYLAILVFGSPLGFLVAIGVDALRAQGRMGPMAAIMLMAAVLNIGFDALLVVGLGQGVAGSAIGTLLSQLCAGLAVIAVRRGQPRPVVWPMRPAHWGRLLALGAPSSLGYVGLSLSAAVTLVAIQLWGGAQFNAIAGAFGIISRLMTFAFLPLLGLSMAFQTITANVYGAGQDARVRAALRVAVGIGLAYGLCVQVVYLLGAPRLGAVFVDDPQIVAQVARILPITTATMFMFGPLMMVATHFQAIGDAPRAGLLGLSRTYLFGLPLTLLLPLIWGEVGIWLAGPVAECLVLGLTVSVLWRRRG</sequence>
<dbReference type="Pfam" id="PF01554">
    <property type="entry name" value="MatE"/>
    <property type="match status" value="2"/>
</dbReference>
<comment type="subcellular location">
    <subcellularLocation>
        <location evidence="1">Cell inner membrane</location>
        <topology evidence="1">Multi-pass membrane protein</topology>
    </subcellularLocation>
</comment>
<feature type="transmembrane region" description="Helical" evidence="10">
    <location>
        <begin position="358"/>
        <end position="378"/>
    </location>
</feature>
<feature type="transmembrane region" description="Helical" evidence="10">
    <location>
        <begin position="62"/>
        <end position="82"/>
    </location>
</feature>
<evidence type="ECO:0000256" key="3">
    <source>
        <dbReference type="ARBA" id="ARBA00022106"/>
    </source>
</evidence>
<evidence type="ECO:0000256" key="6">
    <source>
        <dbReference type="ARBA" id="ARBA00022692"/>
    </source>
</evidence>
<dbReference type="InterPro" id="IPR045070">
    <property type="entry name" value="MATE_MepA-like"/>
</dbReference>
<dbReference type="PANTHER" id="PTHR43549:SF3">
    <property type="entry name" value="MULTIDRUG RESISTANCE PROTEIN YPNP-RELATED"/>
    <property type="match status" value="1"/>
</dbReference>
<feature type="transmembrane region" description="Helical" evidence="10">
    <location>
        <begin position="94"/>
        <end position="118"/>
    </location>
</feature>
<feature type="transmembrane region" description="Helical" evidence="10">
    <location>
        <begin position="26"/>
        <end position="50"/>
    </location>
</feature>
<evidence type="ECO:0000256" key="10">
    <source>
        <dbReference type="SAM" id="Phobius"/>
    </source>
</evidence>
<dbReference type="Proteomes" id="UP000027746">
    <property type="component" value="Unassembled WGS sequence"/>
</dbReference>
<dbReference type="GeneID" id="68868738"/>
<evidence type="ECO:0000256" key="1">
    <source>
        <dbReference type="ARBA" id="ARBA00004429"/>
    </source>
</evidence>
<evidence type="ECO:0000256" key="9">
    <source>
        <dbReference type="ARBA" id="ARBA00023251"/>
    </source>
</evidence>
<dbReference type="PANTHER" id="PTHR43549">
    <property type="entry name" value="MULTIDRUG RESISTANCE PROTEIN YPNP-RELATED"/>
    <property type="match status" value="1"/>
</dbReference>
<dbReference type="EMBL" id="JAMD01000008">
    <property type="protein sequence ID" value="KEJ95094.1"/>
    <property type="molecule type" value="Genomic_DNA"/>
</dbReference>
<feature type="transmembrane region" description="Helical" evidence="10">
    <location>
        <begin position="237"/>
        <end position="266"/>
    </location>
</feature>
<keyword evidence="9" id="KW-0046">Antibiotic resistance</keyword>
<keyword evidence="6 10" id="KW-0812">Transmembrane</keyword>
<reference evidence="11 12" key="1">
    <citation type="submission" date="2014-01" db="EMBL/GenBank/DDBJ databases">
        <title>Sulfitobacter sp. H3 (MCCC 1A00686) Genome Sequencing.</title>
        <authorList>
            <person name="Lai Q."/>
            <person name="Hong Z."/>
        </authorList>
    </citation>
    <scope>NUCLEOTIDE SEQUENCE [LARGE SCALE GENOMIC DNA]</scope>
    <source>
        <strain evidence="11 12">H3</strain>
    </source>
</reference>
<dbReference type="InterPro" id="IPR002528">
    <property type="entry name" value="MATE_fam"/>
</dbReference>
<dbReference type="GO" id="GO:0005886">
    <property type="term" value="C:plasma membrane"/>
    <property type="evidence" value="ECO:0007669"/>
    <property type="project" value="UniProtKB-SubCell"/>
</dbReference>
<evidence type="ECO:0000256" key="7">
    <source>
        <dbReference type="ARBA" id="ARBA00022989"/>
    </source>
</evidence>
<keyword evidence="5" id="KW-1003">Cell membrane</keyword>
<feature type="transmembrane region" description="Helical" evidence="10">
    <location>
        <begin position="316"/>
        <end position="338"/>
    </location>
</feature>
<proteinExistence type="inferred from homology"/>
<protein>
    <recommendedName>
        <fullName evidence="3">Multidrug export protein MepA</fullName>
    </recommendedName>
</protein>
<evidence type="ECO:0000256" key="5">
    <source>
        <dbReference type="ARBA" id="ARBA00022475"/>
    </source>
</evidence>
<comment type="similarity">
    <text evidence="2">Belongs to the multi antimicrobial extrusion (MATE) (TC 2.A.66.1) family. MepA subfamily.</text>
</comment>
<dbReference type="GO" id="GO:0042910">
    <property type="term" value="F:xenobiotic transmembrane transporter activity"/>
    <property type="evidence" value="ECO:0007669"/>
    <property type="project" value="InterPro"/>
</dbReference>
<accession>A0A073IZH4</accession>
<dbReference type="InterPro" id="IPR048279">
    <property type="entry name" value="MdtK-like"/>
</dbReference>
<keyword evidence="4" id="KW-0813">Transport</keyword>
<feature type="transmembrane region" description="Helical" evidence="10">
    <location>
        <begin position="170"/>
        <end position="190"/>
    </location>
</feature>
<dbReference type="OrthoDB" id="7805940at2"/>
<dbReference type="InterPro" id="IPR052031">
    <property type="entry name" value="Membrane_Transporter-Flippase"/>
</dbReference>
<feature type="transmembrane region" description="Helical" evidence="10">
    <location>
        <begin position="138"/>
        <end position="158"/>
    </location>
</feature>
<dbReference type="GO" id="GO:0046677">
    <property type="term" value="P:response to antibiotic"/>
    <property type="evidence" value="ECO:0007669"/>
    <property type="project" value="UniProtKB-KW"/>
</dbReference>
<evidence type="ECO:0000256" key="2">
    <source>
        <dbReference type="ARBA" id="ARBA00008417"/>
    </source>
</evidence>
<name>A0A073IZH4_9RHOB</name>
<dbReference type="AlphaFoldDB" id="A0A073IZH4"/>
<dbReference type="CDD" id="cd13143">
    <property type="entry name" value="MATE_MepA_like"/>
    <property type="match status" value="1"/>
</dbReference>
<gene>
    <name evidence="11" type="ORF">SUH3_23615</name>
</gene>
<evidence type="ECO:0000313" key="12">
    <source>
        <dbReference type="Proteomes" id="UP000027746"/>
    </source>
</evidence>
<evidence type="ECO:0000313" key="11">
    <source>
        <dbReference type="EMBL" id="KEJ95094.1"/>
    </source>
</evidence>
<keyword evidence="7 10" id="KW-1133">Transmembrane helix</keyword>
<keyword evidence="12" id="KW-1185">Reference proteome</keyword>
<comment type="caution">
    <text evidence="11">The sequence shown here is derived from an EMBL/GenBank/DDBJ whole genome shotgun (WGS) entry which is preliminary data.</text>
</comment>
<organism evidence="11 12">
    <name type="scientific">Pseudosulfitobacter pseudonitzschiae</name>
    <dbReference type="NCBI Taxonomy" id="1402135"/>
    <lineage>
        <taxon>Bacteria</taxon>
        <taxon>Pseudomonadati</taxon>
        <taxon>Pseudomonadota</taxon>
        <taxon>Alphaproteobacteria</taxon>
        <taxon>Rhodobacterales</taxon>
        <taxon>Roseobacteraceae</taxon>
        <taxon>Pseudosulfitobacter</taxon>
    </lineage>
</organism>
<dbReference type="RefSeq" id="WP_037928052.1">
    <property type="nucleotide sequence ID" value="NZ_CP054599.1"/>
</dbReference>
<evidence type="ECO:0000256" key="4">
    <source>
        <dbReference type="ARBA" id="ARBA00022448"/>
    </source>
</evidence>
<feature type="transmembrane region" description="Helical" evidence="10">
    <location>
        <begin position="272"/>
        <end position="295"/>
    </location>
</feature>
<dbReference type="PIRSF" id="PIRSF006603">
    <property type="entry name" value="DinF"/>
    <property type="match status" value="1"/>
</dbReference>
<dbReference type="GO" id="GO:0015297">
    <property type="term" value="F:antiporter activity"/>
    <property type="evidence" value="ECO:0007669"/>
    <property type="project" value="InterPro"/>
</dbReference>
<feature type="transmembrane region" description="Helical" evidence="10">
    <location>
        <begin position="390"/>
        <end position="412"/>
    </location>
</feature>